<accession>A0A7W8D0R2</accession>
<evidence type="ECO:0000313" key="9">
    <source>
        <dbReference type="Proteomes" id="UP000539953"/>
    </source>
</evidence>
<reference evidence="8 9" key="1">
    <citation type="submission" date="2020-08" db="EMBL/GenBank/DDBJ databases">
        <title>Genomic Encyclopedia of Type Strains, Phase IV (KMG-IV): sequencing the most valuable type-strain genomes for metagenomic binning, comparative biology and taxonomic classification.</title>
        <authorList>
            <person name="Goeker M."/>
        </authorList>
    </citation>
    <scope>NUCLEOTIDE SEQUENCE [LARGE SCALE GENOMIC DNA]</scope>
    <source>
        <strain evidence="8 9">DSM 25799</strain>
    </source>
</reference>
<feature type="domain" description="ABC transporter" evidence="7">
    <location>
        <begin position="2"/>
        <end position="239"/>
    </location>
</feature>
<evidence type="ECO:0000256" key="3">
    <source>
        <dbReference type="ARBA" id="ARBA00022475"/>
    </source>
</evidence>
<evidence type="ECO:0000256" key="1">
    <source>
        <dbReference type="ARBA" id="ARBA00004202"/>
    </source>
</evidence>
<evidence type="ECO:0000256" key="6">
    <source>
        <dbReference type="ARBA" id="ARBA00023136"/>
    </source>
</evidence>
<keyword evidence="4" id="KW-0547">Nucleotide-binding</keyword>
<dbReference type="SMART" id="SM00382">
    <property type="entry name" value="AAA"/>
    <property type="match status" value="1"/>
</dbReference>
<comment type="caution">
    <text evidence="8">The sequence shown here is derived from an EMBL/GenBank/DDBJ whole genome shotgun (WGS) entry which is preliminary data.</text>
</comment>
<evidence type="ECO:0000256" key="4">
    <source>
        <dbReference type="ARBA" id="ARBA00022741"/>
    </source>
</evidence>
<keyword evidence="6" id="KW-0472">Membrane</keyword>
<keyword evidence="2" id="KW-0813">Transport</keyword>
<dbReference type="SUPFAM" id="SSF52540">
    <property type="entry name" value="P-loop containing nucleoside triphosphate hydrolases"/>
    <property type="match status" value="1"/>
</dbReference>
<dbReference type="GO" id="GO:0016887">
    <property type="term" value="F:ATP hydrolysis activity"/>
    <property type="evidence" value="ECO:0007669"/>
    <property type="project" value="InterPro"/>
</dbReference>
<dbReference type="Proteomes" id="UP000539953">
    <property type="component" value="Unassembled WGS sequence"/>
</dbReference>
<gene>
    <name evidence="8" type="ORF">HNQ47_001462</name>
</gene>
<dbReference type="Pfam" id="PF00005">
    <property type="entry name" value="ABC_tran"/>
    <property type="match status" value="1"/>
</dbReference>
<dbReference type="InterPro" id="IPR003439">
    <property type="entry name" value="ABC_transporter-like_ATP-bd"/>
</dbReference>
<dbReference type="GO" id="GO:0005524">
    <property type="term" value="F:ATP binding"/>
    <property type="evidence" value="ECO:0007669"/>
    <property type="project" value="UniProtKB-KW"/>
</dbReference>
<dbReference type="Gene3D" id="3.40.50.300">
    <property type="entry name" value="P-loop containing nucleotide triphosphate hydrolases"/>
    <property type="match status" value="1"/>
</dbReference>
<name>A0A7W8D0R2_9FIRM</name>
<dbReference type="PROSITE" id="PS50893">
    <property type="entry name" value="ABC_TRANSPORTER_2"/>
    <property type="match status" value="1"/>
</dbReference>
<dbReference type="AlphaFoldDB" id="A0A7W8D0R2"/>
<keyword evidence="5" id="KW-0067">ATP-binding</keyword>
<evidence type="ECO:0000256" key="5">
    <source>
        <dbReference type="ARBA" id="ARBA00022840"/>
    </source>
</evidence>
<dbReference type="InterPro" id="IPR050086">
    <property type="entry name" value="MetN_ABC_transporter-like"/>
</dbReference>
<dbReference type="GO" id="GO:0015424">
    <property type="term" value="F:ABC-type amino acid transporter activity"/>
    <property type="evidence" value="ECO:0007669"/>
    <property type="project" value="InterPro"/>
</dbReference>
<evidence type="ECO:0000259" key="7">
    <source>
        <dbReference type="PROSITE" id="PS50893"/>
    </source>
</evidence>
<keyword evidence="9" id="KW-1185">Reference proteome</keyword>
<evidence type="ECO:0000313" key="8">
    <source>
        <dbReference type="EMBL" id="MBB5183440.1"/>
    </source>
</evidence>
<dbReference type="InterPro" id="IPR027417">
    <property type="entry name" value="P-loop_NTPase"/>
</dbReference>
<dbReference type="InterPro" id="IPR017871">
    <property type="entry name" value="ABC_transporter-like_CS"/>
</dbReference>
<dbReference type="PROSITE" id="PS00211">
    <property type="entry name" value="ABC_TRANSPORTER_1"/>
    <property type="match status" value="1"/>
</dbReference>
<dbReference type="PANTHER" id="PTHR43166">
    <property type="entry name" value="AMINO ACID IMPORT ATP-BINDING PROTEIN"/>
    <property type="match status" value="1"/>
</dbReference>
<dbReference type="InterPro" id="IPR030679">
    <property type="entry name" value="ABC_ATPase_HisP-typ"/>
</dbReference>
<dbReference type="InterPro" id="IPR003593">
    <property type="entry name" value="AAA+_ATPase"/>
</dbReference>
<dbReference type="PIRSF" id="PIRSF039085">
    <property type="entry name" value="ABC_ATPase_HisP"/>
    <property type="match status" value="1"/>
</dbReference>
<dbReference type="GO" id="GO:0005886">
    <property type="term" value="C:plasma membrane"/>
    <property type="evidence" value="ECO:0007669"/>
    <property type="project" value="UniProtKB-SubCell"/>
</dbReference>
<keyword evidence="3" id="KW-1003">Cell membrane</keyword>
<organism evidence="8 9">
    <name type="scientific">Catenisphaera adipataccumulans</name>
    <dbReference type="NCBI Taxonomy" id="700500"/>
    <lineage>
        <taxon>Bacteria</taxon>
        <taxon>Bacillati</taxon>
        <taxon>Bacillota</taxon>
        <taxon>Erysipelotrichia</taxon>
        <taxon>Erysipelotrichales</taxon>
        <taxon>Erysipelotrichaceae</taxon>
        <taxon>Catenisphaera</taxon>
    </lineage>
</organism>
<dbReference type="PANTHER" id="PTHR43166:SF35">
    <property type="entry name" value="L-CYSTINE IMPORT ATP-BINDING PROTEIN TCYN"/>
    <property type="match status" value="1"/>
</dbReference>
<sequence length="245" mass="27298">MIQLKQITKSFGSHRILKGIDLQVEDGQTLAIIGPSGSGKSTLLRCLNLLEKPDGGIVQIGAHRYDSSHITKEEMLEFRRATAMVFQGFNLFANQSVINNIILPLRVRKKCDKEKGREIALRLLKQVGLADKADAYPSQLSGGQQQRVAIARALALQPEVILFDEPTSALDPELVNGVLDVIRSIRSETMIKIIVTHEMSFARDAADAVIFLEDGQIIEQGSAHEVFDHPKQERTKKFLQNFQRA</sequence>
<protein>
    <submittedName>
        <fullName evidence="8">ABC-type polar amino acid transport system ATPase subunit</fullName>
    </submittedName>
</protein>
<dbReference type="RefSeq" id="WP_183328731.1">
    <property type="nucleotide sequence ID" value="NZ_JACHHK010000005.1"/>
</dbReference>
<proteinExistence type="predicted"/>
<evidence type="ECO:0000256" key="2">
    <source>
        <dbReference type="ARBA" id="ARBA00022448"/>
    </source>
</evidence>
<dbReference type="EMBL" id="JACHHK010000005">
    <property type="protein sequence ID" value="MBB5183440.1"/>
    <property type="molecule type" value="Genomic_DNA"/>
</dbReference>
<comment type="subcellular location">
    <subcellularLocation>
        <location evidence="1">Cell membrane</location>
        <topology evidence="1">Peripheral membrane protein</topology>
    </subcellularLocation>
</comment>